<sequence length="89" mass="10033">MMVDCWLIAAMACCCFWFLSVWALSVAGVTTPLSTAAPLLSREPPPPTKRLKHNLMRRPIHMATNRRDLPRVLSSLNLRNAEPTQILFS</sequence>
<accession>A0AAE0NZY0</accession>
<dbReference type="EMBL" id="JAULSW010000002">
    <property type="protein sequence ID" value="KAK3390793.1"/>
    <property type="molecule type" value="Genomic_DNA"/>
</dbReference>
<name>A0AAE0NZY0_9PEZI</name>
<reference evidence="2" key="1">
    <citation type="journal article" date="2023" name="Mol. Phylogenet. Evol.">
        <title>Genome-scale phylogeny and comparative genomics of the fungal order Sordariales.</title>
        <authorList>
            <person name="Hensen N."/>
            <person name="Bonometti L."/>
            <person name="Westerberg I."/>
            <person name="Brannstrom I.O."/>
            <person name="Guillou S."/>
            <person name="Cros-Aarteil S."/>
            <person name="Calhoun S."/>
            <person name="Haridas S."/>
            <person name="Kuo A."/>
            <person name="Mondo S."/>
            <person name="Pangilinan J."/>
            <person name="Riley R."/>
            <person name="LaButti K."/>
            <person name="Andreopoulos B."/>
            <person name="Lipzen A."/>
            <person name="Chen C."/>
            <person name="Yan M."/>
            <person name="Daum C."/>
            <person name="Ng V."/>
            <person name="Clum A."/>
            <person name="Steindorff A."/>
            <person name="Ohm R.A."/>
            <person name="Martin F."/>
            <person name="Silar P."/>
            <person name="Natvig D.O."/>
            <person name="Lalanne C."/>
            <person name="Gautier V."/>
            <person name="Ament-Velasquez S.L."/>
            <person name="Kruys A."/>
            <person name="Hutchinson M.I."/>
            <person name="Powell A.J."/>
            <person name="Barry K."/>
            <person name="Miller A.N."/>
            <person name="Grigoriev I.V."/>
            <person name="Debuchy R."/>
            <person name="Gladieux P."/>
            <person name="Hiltunen Thoren M."/>
            <person name="Johannesson H."/>
        </authorList>
    </citation>
    <scope>NUCLEOTIDE SEQUENCE</scope>
    <source>
        <strain evidence="2">CBS 232.78</strain>
    </source>
</reference>
<evidence type="ECO:0000313" key="3">
    <source>
        <dbReference type="Proteomes" id="UP001285441"/>
    </source>
</evidence>
<protein>
    <recommendedName>
        <fullName evidence="4">Secreted protein</fullName>
    </recommendedName>
</protein>
<organism evidence="2 3">
    <name type="scientific">Podospora didyma</name>
    <dbReference type="NCBI Taxonomy" id="330526"/>
    <lineage>
        <taxon>Eukaryota</taxon>
        <taxon>Fungi</taxon>
        <taxon>Dikarya</taxon>
        <taxon>Ascomycota</taxon>
        <taxon>Pezizomycotina</taxon>
        <taxon>Sordariomycetes</taxon>
        <taxon>Sordariomycetidae</taxon>
        <taxon>Sordariales</taxon>
        <taxon>Podosporaceae</taxon>
        <taxon>Podospora</taxon>
    </lineage>
</organism>
<dbReference type="AlphaFoldDB" id="A0AAE0NZY0"/>
<keyword evidence="1" id="KW-0732">Signal</keyword>
<evidence type="ECO:0008006" key="4">
    <source>
        <dbReference type="Google" id="ProtNLM"/>
    </source>
</evidence>
<evidence type="ECO:0000313" key="2">
    <source>
        <dbReference type="EMBL" id="KAK3390793.1"/>
    </source>
</evidence>
<dbReference type="Proteomes" id="UP001285441">
    <property type="component" value="Unassembled WGS sequence"/>
</dbReference>
<evidence type="ECO:0000256" key="1">
    <source>
        <dbReference type="SAM" id="SignalP"/>
    </source>
</evidence>
<reference evidence="2" key="2">
    <citation type="submission" date="2023-06" db="EMBL/GenBank/DDBJ databases">
        <authorList>
            <consortium name="Lawrence Berkeley National Laboratory"/>
            <person name="Haridas S."/>
            <person name="Hensen N."/>
            <person name="Bonometti L."/>
            <person name="Westerberg I."/>
            <person name="Brannstrom I.O."/>
            <person name="Guillou S."/>
            <person name="Cros-Aarteil S."/>
            <person name="Calhoun S."/>
            <person name="Kuo A."/>
            <person name="Mondo S."/>
            <person name="Pangilinan J."/>
            <person name="Riley R."/>
            <person name="LaButti K."/>
            <person name="Andreopoulos B."/>
            <person name="Lipzen A."/>
            <person name="Chen C."/>
            <person name="Yanf M."/>
            <person name="Daum C."/>
            <person name="Ng V."/>
            <person name="Clum A."/>
            <person name="Steindorff A."/>
            <person name="Ohm R."/>
            <person name="Martin F."/>
            <person name="Silar P."/>
            <person name="Natvig D."/>
            <person name="Lalanne C."/>
            <person name="Gautier V."/>
            <person name="Ament-velasquez S.L."/>
            <person name="Kruys A."/>
            <person name="Hutchinson M.I."/>
            <person name="Powell A.J."/>
            <person name="Barry K."/>
            <person name="Miller A.N."/>
            <person name="Grigoriev I.V."/>
            <person name="Debuchy R."/>
            <person name="Gladieux P."/>
            <person name="Thoren M.H."/>
            <person name="Johannesson H."/>
        </authorList>
    </citation>
    <scope>NUCLEOTIDE SEQUENCE</scope>
    <source>
        <strain evidence="2">CBS 232.78</strain>
    </source>
</reference>
<comment type="caution">
    <text evidence="2">The sequence shown here is derived from an EMBL/GenBank/DDBJ whole genome shotgun (WGS) entry which is preliminary data.</text>
</comment>
<gene>
    <name evidence="2" type="ORF">B0H63DRAFT_466504</name>
</gene>
<keyword evidence="3" id="KW-1185">Reference proteome</keyword>
<proteinExistence type="predicted"/>
<feature type="signal peptide" evidence="1">
    <location>
        <begin position="1"/>
        <end position="23"/>
    </location>
</feature>
<feature type="chain" id="PRO_5041933450" description="Secreted protein" evidence="1">
    <location>
        <begin position="24"/>
        <end position="89"/>
    </location>
</feature>